<feature type="transmembrane region" description="Helical" evidence="1">
    <location>
        <begin position="31"/>
        <end position="50"/>
    </location>
</feature>
<gene>
    <name evidence="2" type="ORF">PPRIM_AZ9-3.1.T0380061</name>
</gene>
<evidence type="ECO:0000256" key="1">
    <source>
        <dbReference type="SAM" id="Phobius"/>
    </source>
</evidence>
<evidence type="ECO:0000313" key="2">
    <source>
        <dbReference type="EMBL" id="CAD8065761.1"/>
    </source>
</evidence>
<organism evidence="2 3">
    <name type="scientific">Paramecium primaurelia</name>
    <dbReference type="NCBI Taxonomy" id="5886"/>
    <lineage>
        <taxon>Eukaryota</taxon>
        <taxon>Sar</taxon>
        <taxon>Alveolata</taxon>
        <taxon>Ciliophora</taxon>
        <taxon>Intramacronucleata</taxon>
        <taxon>Oligohymenophorea</taxon>
        <taxon>Peniculida</taxon>
        <taxon>Parameciidae</taxon>
        <taxon>Paramecium</taxon>
    </lineage>
</organism>
<evidence type="ECO:0000313" key="3">
    <source>
        <dbReference type="Proteomes" id="UP000688137"/>
    </source>
</evidence>
<keyword evidence="1" id="KW-0472">Membrane</keyword>
<dbReference type="AlphaFoldDB" id="A0A8S1LGZ8"/>
<dbReference type="EMBL" id="CAJJDM010000037">
    <property type="protein sequence ID" value="CAD8065761.1"/>
    <property type="molecule type" value="Genomic_DNA"/>
</dbReference>
<keyword evidence="1" id="KW-1133">Transmembrane helix</keyword>
<proteinExistence type="predicted"/>
<comment type="caution">
    <text evidence="2">The sequence shown here is derived from an EMBL/GenBank/DDBJ whole genome shotgun (WGS) entry which is preliminary data.</text>
</comment>
<keyword evidence="3" id="KW-1185">Reference proteome</keyword>
<name>A0A8S1LGZ8_PARPR</name>
<dbReference type="Proteomes" id="UP000688137">
    <property type="component" value="Unassembled WGS sequence"/>
</dbReference>
<sequence length="93" mass="11191">MVLNIIQNGLERQDMDQVNKFEKMEKNTLDYGKIINLMVTVFIIMIELYVQSYRRSQSNIYLVKISYTLHIEYNSQMMKNGKLIRQIEREILL</sequence>
<protein>
    <submittedName>
        <fullName evidence="2">Uncharacterized protein</fullName>
    </submittedName>
</protein>
<accession>A0A8S1LGZ8</accession>
<reference evidence="2" key="1">
    <citation type="submission" date="2021-01" db="EMBL/GenBank/DDBJ databases">
        <authorList>
            <consortium name="Genoscope - CEA"/>
            <person name="William W."/>
        </authorList>
    </citation>
    <scope>NUCLEOTIDE SEQUENCE</scope>
</reference>
<keyword evidence="1" id="KW-0812">Transmembrane</keyword>